<dbReference type="PANTHER" id="PTHR40112:SF1">
    <property type="entry name" value="H2HPP ISOMERASE"/>
    <property type="match status" value="1"/>
</dbReference>
<protein>
    <recommendedName>
        <fullName evidence="1">Cupin type-2 domain-containing protein</fullName>
    </recommendedName>
</protein>
<organism evidence="2">
    <name type="scientific">hydrothermal vent metagenome</name>
    <dbReference type="NCBI Taxonomy" id="652676"/>
    <lineage>
        <taxon>unclassified sequences</taxon>
        <taxon>metagenomes</taxon>
        <taxon>ecological metagenomes</taxon>
    </lineage>
</organism>
<proteinExistence type="predicted"/>
<dbReference type="InterPro" id="IPR052535">
    <property type="entry name" value="Bacilysin_H2HPP_isomerase"/>
</dbReference>
<name>A0A170QAC2_9ZZZZ</name>
<evidence type="ECO:0000313" key="2">
    <source>
        <dbReference type="EMBL" id="CUV02727.1"/>
    </source>
</evidence>
<dbReference type="InterPro" id="IPR014710">
    <property type="entry name" value="RmlC-like_jellyroll"/>
</dbReference>
<reference evidence="2" key="1">
    <citation type="submission" date="2015-10" db="EMBL/GenBank/DDBJ databases">
        <authorList>
            <person name="Gilbert D.G."/>
        </authorList>
    </citation>
    <scope>NUCLEOTIDE SEQUENCE</scope>
</reference>
<dbReference type="EMBL" id="FAXA01000297">
    <property type="protein sequence ID" value="CUV02727.1"/>
    <property type="molecule type" value="Genomic_DNA"/>
</dbReference>
<gene>
    <name evidence="2" type="ORF">MGWOODY_Clf1393</name>
</gene>
<dbReference type="Gene3D" id="2.60.120.10">
    <property type="entry name" value="Jelly Rolls"/>
    <property type="match status" value="1"/>
</dbReference>
<dbReference type="InterPro" id="IPR013096">
    <property type="entry name" value="Cupin_2"/>
</dbReference>
<accession>A0A170QAC2</accession>
<evidence type="ECO:0000259" key="1">
    <source>
        <dbReference type="Pfam" id="PF07883"/>
    </source>
</evidence>
<sequence length="129" mass="13880">MSTKISGNELVIVSGTASPDTTAQTPGMIRNPGIDSNTAGAKKIWLGKVDCTPNTMGPPHHHGEAETAAYVVRGHIRVYYGEDYKEYVEAGPGEFIFVPANFNHIEGNPYDEPAEAILSRGPDNIVINL</sequence>
<dbReference type="PANTHER" id="PTHR40112">
    <property type="entry name" value="H2HPP ISOMERASE"/>
    <property type="match status" value="1"/>
</dbReference>
<feature type="domain" description="Cupin type-2" evidence="1">
    <location>
        <begin position="52"/>
        <end position="117"/>
    </location>
</feature>
<dbReference type="InterPro" id="IPR011051">
    <property type="entry name" value="RmlC_Cupin_sf"/>
</dbReference>
<dbReference type="SUPFAM" id="SSF51182">
    <property type="entry name" value="RmlC-like cupins"/>
    <property type="match status" value="1"/>
</dbReference>
<dbReference type="AlphaFoldDB" id="A0A170QAC2"/>
<dbReference type="Pfam" id="PF07883">
    <property type="entry name" value="Cupin_2"/>
    <property type="match status" value="1"/>
</dbReference>